<dbReference type="Gene3D" id="3.90.1160.10">
    <property type="entry name" value="Baseplate structural protein gp11, finger domain"/>
    <property type="match status" value="1"/>
</dbReference>
<dbReference type="Gene3D" id="1.10.286.30">
    <property type="entry name" value="Baseplate structural protein GP11, N-terminal domain"/>
    <property type="match status" value="1"/>
</dbReference>
<dbReference type="InterPro" id="IPR015976">
    <property type="entry name" value="Phage_T4_Gp11_C"/>
</dbReference>
<dbReference type="GeneID" id="23301186"/>
<dbReference type="OrthoDB" id="8112at10239"/>
<dbReference type="InterPro" id="IPR015982">
    <property type="entry name" value="Baseplate_struct_Gp11_N_sf"/>
</dbReference>
<name>A0A0B7ML53_9CAUD</name>
<gene>
    <name evidence="1" type="ORF">BN201_0147</name>
</gene>
<dbReference type="Proteomes" id="UP000203896">
    <property type="component" value="Segment"/>
</dbReference>
<dbReference type="RefSeq" id="YP_009118830.1">
    <property type="nucleotide sequence ID" value="NC_025425.1"/>
</dbReference>
<dbReference type="Gene3D" id="2.20.20.20">
    <property type="entry name" value="Baseplate structural protein gp11, C-terminal domain"/>
    <property type="match status" value="1"/>
</dbReference>
<organism evidence="1 2">
    <name type="scientific">Enterobacteria phage GEC-3S</name>
    <dbReference type="NCBI Taxonomy" id="1222338"/>
    <lineage>
        <taxon>Viruses</taxon>
        <taxon>Duplodnaviria</taxon>
        <taxon>Heunggongvirae</taxon>
        <taxon>Uroviricota</taxon>
        <taxon>Caudoviricetes</taxon>
        <taxon>Pantevenvirales</taxon>
        <taxon>Straboviridae</taxon>
        <taxon>Krischvirus</taxon>
        <taxon>Krischvirus gec3s</taxon>
    </lineage>
</organism>
<evidence type="ECO:0000313" key="2">
    <source>
        <dbReference type="Proteomes" id="UP000203896"/>
    </source>
</evidence>
<dbReference type="InterPro" id="IPR014791">
    <property type="entry name" value="Baseplate_struct_Gp11"/>
</dbReference>
<dbReference type="InterPro" id="IPR036214">
    <property type="entry name" value="Gp11_sf"/>
</dbReference>
<sequence length="214" mass="23323">MISKTRSKASVFSSDAAFISYDPGSKDPVIGGSRPIGGVNVDQSRKGSYVSNVQSAIDDLYSLSMIRIGDVLVTTNSTPPQAAGQIETLSFSGSVNNQHNPDANKVFIDVLGYPFIVDVGSSGVSLCEKVTEKFTELMNKNIMFKEVKRKGSSNDQLEIHYIDSLEHPPTDINKYGITITGNVDSPARVGYGSWSRMGTEEKFGTTLYYFKRIA</sequence>
<proteinExistence type="predicted"/>
<dbReference type="Pfam" id="PF08677">
    <property type="entry name" value="GP11"/>
    <property type="match status" value="1"/>
</dbReference>
<evidence type="ECO:0000313" key="1">
    <source>
        <dbReference type="EMBL" id="CEO90750.1"/>
    </source>
</evidence>
<keyword evidence="2" id="KW-1185">Reference proteome</keyword>
<dbReference type="EMBL" id="HE978309">
    <property type="protein sequence ID" value="CEO90750.1"/>
    <property type="molecule type" value="Genomic_DNA"/>
</dbReference>
<reference evidence="1 2" key="1">
    <citation type="submission" date="2012-08" db="EMBL/GenBank/DDBJ databases">
        <title>Selection and characterization of a candidate therapeutic bacteriophage that lyses the German Escherichia coli O104:H4 outbreak strain.</title>
        <authorList>
            <person name="Merabishvilli M."/>
            <person name="De Vos D."/>
            <person name="Verbeken G."/>
            <person name="Kropinski A."/>
            <person name="Vandenheuvel D."/>
            <person name="Lavigne R."/>
            <person name="Wattiau P."/>
            <person name="Mast J."/>
            <person name="Ragimbeau C."/>
            <person name="Mossong J."/>
            <person name="Scheres J."/>
            <person name="Chanishvili N."/>
            <person name="Vaneechoutte M."/>
            <person name="Pirnay J.P."/>
        </authorList>
    </citation>
    <scope>NUCLEOTIDE SEQUENCE [LARGE SCALE GENOMIC DNA]</scope>
</reference>
<dbReference type="InterPro" id="IPR043180">
    <property type="entry name" value="Baseplate_struct_Gp11_C"/>
</dbReference>
<accession>A0A0B7ML53</accession>
<protein>
    <submittedName>
        <fullName evidence="1">Putative baseplate wedge subunit and tail pin</fullName>
    </submittedName>
</protein>
<dbReference type="SUPFAM" id="SSF56558">
    <property type="entry name" value="Baseplate structural protein gp11"/>
    <property type="match status" value="1"/>
</dbReference>
<dbReference type="KEGG" id="vg:23301186"/>